<dbReference type="RefSeq" id="WP_158038964.1">
    <property type="nucleotide sequence ID" value="NZ_JACCFV010000001.1"/>
</dbReference>
<dbReference type="GO" id="GO:0006355">
    <property type="term" value="P:regulation of DNA-templated transcription"/>
    <property type="evidence" value="ECO:0007669"/>
    <property type="project" value="InterPro"/>
</dbReference>
<dbReference type="AlphaFoldDB" id="A0A7J5C2V9"/>
<proteinExistence type="predicted"/>
<dbReference type="PROSITE" id="PS51755">
    <property type="entry name" value="OMPR_PHOB"/>
    <property type="match status" value="1"/>
</dbReference>
<accession>A0A7J5C2V9</accession>
<comment type="caution">
    <text evidence="4">The sequence shown here is derived from an EMBL/GenBank/DDBJ whole genome shotgun (WGS) entry which is preliminary data.</text>
</comment>
<keyword evidence="1 2" id="KW-0238">DNA-binding</keyword>
<keyword evidence="5" id="KW-1185">Reference proteome</keyword>
<dbReference type="Gene3D" id="1.10.10.10">
    <property type="entry name" value="Winged helix-like DNA-binding domain superfamily/Winged helix DNA-binding domain"/>
    <property type="match status" value="1"/>
</dbReference>
<name>A0A7J5C2V9_9MICO</name>
<gene>
    <name evidence="4" type="ORF">F8O01_00865</name>
</gene>
<feature type="domain" description="OmpR/PhoB-type" evidence="3">
    <location>
        <begin position="1"/>
        <end position="44"/>
    </location>
</feature>
<dbReference type="EMBL" id="WBJZ01000001">
    <property type="protein sequence ID" value="KAB1662532.1"/>
    <property type="molecule type" value="Genomic_DNA"/>
</dbReference>
<dbReference type="GO" id="GO:0000160">
    <property type="term" value="P:phosphorelay signal transduction system"/>
    <property type="evidence" value="ECO:0007669"/>
    <property type="project" value="InterPro"/>
</dbReference>
<reference evidence="4 5" key="1">
    <citation type="submission" date="2019-09" db="EMBL/GenBank/DDBJ databases">
        <title>Phylogeny of genus Pseudoclavibacter and closely related genus.</title>
        <authorList>
            <person name="Li Y."/>
        </authorList>
    </citation>
    <scope>NUCLEOTIDE SEQUENCE [LARGE SCALE GENOMIC DNA]</scope>
    <source>
        <strain evidence="4 5">DSM 23821</strain>
    </source>
</reference>
<feature type="DNA-binding region" description="OmpR/PhoB-type" evidence="2">
    <location>
        <begin position="1"/>
        <end position="44"/>
    </location>
</feature>
<evidence type="ECO:0000313" key="5">
    <source>
        <dbReference type="Proteomes" id="UP000467240"/>
    </source>
</evidence>
<evidence type="ECO:0000259" key="3">
    <source>
        <dbReference type="PROSITE" id="PS51755"/>
    </source>
</evidence>
<sequence>MGRARPDTVRVVDTTIQRLRAKLDESGVGTPTLETMRGIGYRLR</sequence>
<dbReference type="Pfam" id="PF00486">
    <property type="entry name" value="Trans_reg_C"/>
    <property type="match status" value="1"/>
</dbReference>
<dbReference type="Proteomes" id="UP000467240">
    <property type="component" value="Unassembled WGS sequence"/>
</dbReference>
<evidence type="ECO:0000256" key="2">
    <source>
        <dbReference type="PROSITE-ProRule" id="PRU01091"/>
    </source>
</evidence>
<dbReference type="InterPro" id="IPR001867">
    <property type="entry name" value="OmpR/PhoB-type_DNA-bd"/>
</dbReference>
<evidence type="ECO:0000313" key="4">
    <source>
        <dbReference type="EMBL" id="KAB1662532.1"/>
    </source>
</evidence>
<dbReference type="OrthoDB" id="9808843at2"/>
<dbReference type="SUPFAM" id="SSF46894">
    <property type="entry name" value="C-terminal effector domain of the bipartite response regulators"/>
    <property type="match status" value="1"/>
</dbReference>
<protein>
    <submittedName>
        <fullName evidence="4">Winged helix-turn-helix domain-containing protein</fullName>
    </submittedName>
</protein>
<dbReference type="GO" id="GO:0003677">
    <property type="term" value="F:DNA binding"/>
    <property type="evidence" value="ECO:0007669"/>
    <property type="project" value="UniProtKB-UniRule"/>
</dbReference>
<evidence type="ECO:0000256" key="1">
    <source>
        <dbReference type="ARBA" id="ARBA00023125"/>
    </source>
</evidence>
<organism evidence="4 5">
    <name type="scientific">Pseudoclavibacter chungangensis</name>
    <dbReference type="NCBI Taxonomy" id="587635"/>
    <lineage>
        <taxon>Bacteria</taxon>
        <taxon>Bacillati</taxon>
        <taxon>Actinomycetota</taxon>
        <taxon>Actinomycetes</taxon>
        <taxon>Micrococcales</taxon>
        <taxon>Microbacteriaceae</taxon>
        <taxon>Pseudoclavibacter</taxon>
    </lineage>
</organism>
<dbReference type="InterPro" id="IPR036388">
    <property type="entry name" value="WH-like_DNA-bd_sf"/>
</dbReference>
<dbReference type="InterPro" id="IPR016032">
    <property type="entry name" value="Sig_transdc_resp-reg_C-effctor"/>
</dbReference>